<dbReference type="GeneID" id="63763414"/>
<evidence type="ECO:0000256" key="2">
    <source>
        <dbReference type="SAM" id="SignalP"/>
    </source>
</evidence>
<evidence type="ECO:0000313" key="4">
    <source>
        <dbReference type="EMBL" id="OJJ54577.1"/>
    </source>
</evidence>
<dbReference type="SMART" id="SM00494">
    <property type="entry name" value="ChtBD2"/>
    <property type="match status" value="1"/>
</dbReference>
<dbReference type="InterPro" id="IPR002557">
    <property type="entry name" value="Chitin-bd_dom"/>
</dbReference>
<feature type="compositionally biased region" description="Basic and acidic residues" evidence="1">
    <location>
        <begin position="81"/>
        <end position="134"/>
    </location>
</feature>
<dbReference type="EMBL" id="KV878594">
    <property type="protein sequence ID" value="OJJ54577.1"/>
    <property type="molecule type" value="Genomic_DNA"/>
</dbReference>
<feature type="region of interest" description="Disordered" evidence="1">
    <location>
        <begin position="78"/>
        <end position="134"/>
    </location>
</feature>
<accession>A0A1L9T592</accession>
<reference evidence="5" key="1">
    <citation type="journal article" date="2017" name="Genome Biol.">
        <title>Comparative genomics reveals high biological diversity and specific adaptations in the industrially and medically important fungal genus Aspergillus.</title>
        <authorList>
            <person name="de Vries R.P."/>
            <person name="Riley R."/>
            <person name="Wiebenga A."/>
            <person name="Aguilar-Osorio G."/>
            <person name="Amillis S."/>
            <person name="Uchima C.A."/>
            <person name="Anderluh G."/>
            <person name="Asadollahi M."/>
            <person name="Askin M."/>
            <person name="Barry K."/>
            <person name="Battaglia E."/>
            <person name="Bayram O."/>
            <person name="Benocci T."/>
            <person name="Braus-Stromeyer S.A."/>
            <person name="Caldana C."/>
            <person name="Canovas D."/>
            <person name="Cerqueira G.C."/>
            <person name="Chen F."/>
            <person name="Chen W."/>
            <person name="Choi C."/>
            <person name="Clum A."/>
            <person name="Dos Santos R.A."/>
            <person name="Damasio A.R."/>
            <person name="Diallinas G."/>
            <person name="Emri T."/>
            <person name="Fekete E."/>
            <person name="Flipphi M."/>
            <person name="Freyberg S."/>
            <person name="Gallo A."/>
            <person name="Gournas C."/>
            <person name="Habgood R."/>
            <person name="Hainaut M."/>
            <person name="Harispe M.L."/>
            <person name="Henrissat B."/>
            <person name="Hilden K.S."/>
            <person name="Hope R."/>
            <person name="Hossain A."/>
            <person name="Karabika E."/>
            <person name="Karaffa L."/>
            <person name="Karanyi Z."/>
            <person name="Krasevec N."/>
            <person name="Kuo A."/>
            <person name="Kusch H."/>
            <person name="LaButti K."/>
            <person name="Lagendijk E.L."/>
            <person name="Lapidus A."/>
            <person name="Levasseur A."/>
            <person name="Lindquist E."/>
            <person name="Lipzen A."/>
            <person name="Logrieco A.F."/>
            <person name="MacCabe A."/>
            <person name="Maekelae M.R."/>
            <person name="Malavazi I."/>
            <person name="Melin P."/>
            <person name="Meyer V."/>
            <person name="Mielnichuk N."/>
            <person name="Miskei M."/>
            <person name="Molnar A.P."/>
            <person name="Mule G."/>
            <person name="Ngan C.Y."/>
            <person name="Orejas M."/>
            <person name="Orosz E."/>
            <person name="Ouedraogo J.P."/>
            <person name="Overkamp K.M."/>
            <person name="Park H.-S."/>
            <person name="Perrone G."/>
            <person name="Piumi F."/>
            <person name="Punt P.J."/>
            <person name="Ram A.F."/>
            <person name="Ramon A."/>
            <person name="Rauscher S."/>
            <person name="Record E."/>
            <person name="Riano-Pachon D.M."/>
            <person name="Robert V."/>
            <person name="Roehrig J."/>
            <person name="Ruller R."/>
            <person name="Salamov A."/>
            <person name="Salih N.S."/>
            <person name="Samson R.A."/>
            <person name="Sandor E."/>
            <person name="Sanguinetti M."/>
            <person name="Schuetze T."/>
            <person name="Sepcic K."/>
            <person name="Shelest E."/>
            <person name="Sherlock G."/>
            <person name="Sophianopoulou V."/>
            <person name="Squina F.M."/>
            <person name="Sun H."/>
            <person name="Susca A."/>
            <person name="Todd R.B."/>
            <person name="Tsang A."/>
            <person name="Unkles S.E."/>
            <person name="van de Wiele N."/>
            <person name="van Rossen-Uffink D."/>
            <person name="Oliveira J.V."/>
            <person name="Vesth T.C."/>
            <person name="Visser J."/>
            <person name="Yu J.-H."/>
            <person name="Zhou M."/>
            <person name="Andersen M.R."/>
            <person name="Archer D.B."/>
            <person name="Baker S.E."/>
            <person name="Benoit I."/>
            <person name="Brakhage A.A."/>
            <person name="Braus G.H."/>
            <person name="Fischer R."/>
            <person name="Frisvad J.C."/>
            <person name="Goldman G.H."/>
            <person name="Houbraken J."/>
            <person name="Oakley B."/>
            <person name="Pocsi I."/>
            <person name="Scazzocchio C."/>
            <person name="Seiboth B."/>
            <person name="vanKuyk P.A."/>
            <person name="Wortman J."/>
            <person name="Dyer P.S."/>
            <person name="Grigoriev I.V."/>
        </authorList>
    </citation>
    <scope>NUCLEOTIDE SEQUENCE [LARGE SCALE GENOMIC DNA]</scope>
    <source>
        <strain evidence="5">CBS 593.65</strain>
    </source>
</reference>
<dbReference type="GO" id="GO:0005576">
    <property type="term" value="C:extracellular region"/>
    <property type="evidence" value="ECO:0007669"/>
    <property type="project" value="InterPro"/>
</dbReference>
<name>A0A1L9T592_9EURO</name>
<keyword evidence="5" id="KW-1185">Reference proteome</keyword>
<dbReference type="PROSITE" id="PS50940">
    <property type="entry name" value="CHIT_BIND_II"/>
    <property type="match status" value="1"/>
</dbReference>
<dbReference type="Pfam" id="PF01607">
    <property type="entry name" value="CBM_14"/>
    <property type="match status" value="1"/>
</dbReference>
<dbReference type="Proteomes" id="UP000184356">
    <property type="component" value="Unassembled WGS sequence"/>
</dbReference>
<feature type="domain" description="Chitin-binding type-2" evidence="3">
    <location>
        <begin position="23"/>
        <end position="79"/>
    </location>
</feature>
<dbReference type="OrthoDB" id="6020543at2759"/>
<feature type="chain" id="PRO_5012001830" description="Chitin-binding type-2 domain-containing protein" evidence="2">
    <location>
        <begin position="23"/>
        <end position="229"/>
    </location>
</feature>
<dbReference type="VEuPathDB" id="FungiDB:ASPSYDRAFT_469217"/>
<dbReference type="RefSeq" id="XP_040698383.1">
    <property type="nucleotide sequence ID" value="XM_040847341.1"/>
</dbReference>
<dbReference type="AlphaFoldDB" id="A0A1L9T592"/>
<keyword evidence="2" id="KW-0732">Signal</keyword>
<protein>
    <recommendedName>
        <fullName evidence="3">Chitin-binding type-2 domain-containing protein</fullName>
    </recommendedName>
</protein>
<proteinExistence type="predicted"/>
<feature type="compositionally biased region" description="Acidic residues" evidence="1">
    <location>
        <begin position="163"/>
        <end position="188"/>
    </location>
</feature>
<sequence>MHFTSHVLTVLATSLLVATANAAPKCHVGTAWPDPSNCHKFFECSSGGIPVHKSCGPGTAYSPKLKICDYEQRVPSCHRSGKPDWKPHWSTDDDDKGKGKGKGKDQWSKNEFEKEKRQDLHSGWYRGDDHKHRHPDPRPHHWWNEHFEDHRARPEWPVGGYENAEDNSEQSNEETNGDANEEVNEEVNEETKKRRREWPVGGYDNAEDNSEQSNEQNEENNEENNEDSQ</sequence>
<gene>
    <name evidence="4" type="ORF">ASPSYDRAFT_469217</name>
</gene>
<dbReference type="InterPro" id="IPR036508">
    <property type="entry name" value="Chitin-bd_dom_sf"/>
</dbReference>
<feature type="signal peptide" evidence="2">
    <location>
        <begin position="1"/>
        <end position="22"/>
    </location>
</feature>
<evidence type="ECO:0000313" key="5">
    <source>
        <dbReference type="Proteomes" id="UP000184356"/>
    </source>
</evidence>
<organism evidence="4 5">
    <name type="scientific">Aspergillus sydowii CBS 593.65</name>
    <dbReference type="NCBI Taxonomy" id="1036612"/>
    <lineage>
        <taxon>Eukaryota</taxon>
        <taxon>Fungi</taxon>
        <taxon>Dikarya</taxon>
        <taxon>Ascomycota</taxon>
        <taxon>Pezizomycotina</taxon>
        <taxon>Eurotiomycetes</taxon>
        <taxon>Eurotiomycetidae</taxon>
        <taxon>Eurotiales</taxon>
        <taxon>Aspergillaceae</taxon>
        <taxon>Aspergillus</taxon>
        <taxon>Aspergillus subgen. Nidulantes</taxon>
    </lineage>
</organism>
<evidence type="ECO:0000256" key="1">
    <source>
        <dbReference type="SAM" id="MobiDB-lite"/>
    </source>
</evidence>
<feature type="region of interest" description="Disordered" evidence="1">
    <location>
        <begin position="154"/>
        <end position="229"/>
    </location>
</feature>
<evidence type="ECO:0000259" key="3">
    <source>
        <dbReference type="PROSITE" id="PS50940"/>
    </source>
</evidence>
<dbReference type="SUPFAM" id="SSF57625">
    <property type="entry name" value="Invertebrate chitin-binding proteins"/>
    <property type="match status" value="1"/>
</dbReference>
<dbReference type="Gene3D" id="2.170.140.10">
    <property type="entry name" value="Chitin binding domain"/>
    <property type="match status" value="1"/>
</dbReference>
<dbReference type="STRING" id="1036612.A0A1L9T592"/>
<dbReference type="GO" id="GO:0008061">
    <property type="term" value="F:chitin binding"/>
    <property type="evidence" value="ECO:0007669"/>
    <property type="project" value="InterPro"/>
</dbReference>
<feature type="compositionally biased region" description="Acidic residues" evidence="1">
    <location>
        <begin position="205"/>
        <end position="229"/>
    </location>
</feature>